<dbReference type="PANTHER" id="PTHR42892">
    <property type="entry name" value="GLUCOSAMINE-6-PHOSPHATE DEAMINASE-LIKE PROTEIN BT_0258-RELATED"/>
    <property type="match status" value="1"/>
</dbReference>
<dbReference type="Gene3D" id="3.40.50.10320">
    <property type="entry name" value="LmbE-like"/>
    <property type="match status" value="1"/>
</dbReference>
<organism evidence="3 4">
    <name type="scientific">Ichthyophthirius multifiliis</name>
    <name type="common">White spot disease agent</name>
    <name type="synonym">Ich</name>
    <dbReference type="NCBI Taxonomy" id="5932"/>
    <lineage>
        <taxon>Eukaryota</taxon>
        <taxon>Sar</taxon>
        <taxon>Alveolata</taxon>
        <taxon>Ciliophora</taxon>
        <taxon>Intramacronucleata</taxon>
        <taxon>Oligohymenophorea</taxon>
        <taxon>Hymenostomatida</taxon>
        <taxon>Ophryoglenina</taxon>
        <taxon>Ichthyophthirius</taxon>
    </lineage>
</organism>
<dbReference type="STRING" id="857967.G0QK21"/>
<dbReference type="InterPro" id="IPR037171">
    <property type="entry name" value="NagB/RpiA_transferase-like"/>
</dbReference>
<dbReference type="AlphaFoldDB" id="G0QK21"/>
<dbReference type="OrthoDB" id="7663298at2759"/>
<dbReference type="SUPFAM" id="SSF102588">
    <property type="entry name" value="LmbE-like"/>
    <property type="match status" value="1"/>
</dbReference>
<evidence type="ECO:0000256" key="1">
    <source>
        <dbReference type="ARBA" id="ARBA00006066"/>
    </source>
</evidence>
<gene>
    <name evidence="3" type="ORF">IMG5_011620</name>
</gene>
<evidence type="ECO:0000256" key="2">
    <source>
        <dbReference type="ARBA" id="ARBA00012176"/>
    </source>
</evidence>
<evidence type="ECO:0000313" key="4">
    <source>
        <dbReference type="Proteomes" id="UP000008983"/>
    </source>
</evidence>
<dbReference type="InParanoid" id="G0QK21"/>
<proteinExistence type="inferred from homology"/>
<dbReference type="RefSeq" id="XP_004039741.1">
    <property type="nucleotide sequence ID" value="XM_004039693.1"/>
</dbReference>
<dbReference type="eggNOG" id="KOG3148">
    <property type="taxonomic scope" value="Eukaryota"/>
</dbReference>
<sequence length="454" mass="51516">MDAASSFMGTENVPKYAITMGISTIMKAKRIIIMGFSEVKAKIIAQTVEGKVTVEYPASFLQQHSNVAFYMDHPAAEKLTRYVAPWTIKGVNTDPNMKYDDYWTKKAVIWLSLKLNKPILSLIESDYEDNDLLELLNQVGNGHAGIVNLKVFKDLQNKITGWPAGGRPDEDKDDYFKKKSVNLKTVLIFSPHPDDDVICMAGTMEKLVKQGHCVHVAYQTSGNIAVFDHDAARFTDFVQEFIKKFKLYDSCDQIFKICNQINTSLQQKTPEKHDDSNILAVKGLIRRCEARSAAIHTGVLKENIYSLDLPFYETGAIKKNPKGPEDIKIIKDLIIKINPDMIFAAGDLTDPHGTHRVCLETILAALDELEKEKIIFQINQKYYYIEEHGKNGIQKIFVLPVHWVLMKCKEKKKQYSDIKVRKIALCIQETIKESSGKGLGIEMLIQLRILENQD</sequence>
<reference evidence="3 4" key="1">
    <citation type="submission" date="2011-07" db="EMBL/GenBank/DDBJ databases">
        <authorList>
            <person name="Coyne R."/>
            <person name="Brami D."/>
            <person name="Johnson J."/>
            <person name="Hostetler J."/>
            <person name="Hannick L."/>
            <person name="Clark T."/>
            <person name="Cassidy-Hanley D."/>
            <person name="Inman J."/>
        </authorList>
    </citation>
    <scope>NUCLEOTIDE SEQUENCE [LARGE SCALE GENOMIC DNA]</scope>
    <source>
        <strain evidence="3 4">G5</strain>
    </source>
</reference>
<dbReference type="GeneID" id="14910630"/>
<dbReference type="OMA" id="THRVCLK"/>
<dbReference type="InterPro" id="IPR052960">
    <property type="entry name" value="GlcN6P_deaminase-like"/>
</dbReference>
<dbReference type="Pfam" id="PF02585">
    <property type="entry name" value="PIG-L"/>
    <property type="match status" value="1"/>
</dbReference>
<accession>G0QK21</accession>
<dbReference type="InterPro" id="IPR003737">
    <property type="entry name" value="GlcNAc_PI_deacetylase-related"/>
</dbReference>
<dbReference type="InterPro" id="IPR024078">
    <property type="entry name" value="LmbE-like_dom_sf"/>
</dbReference>
<dbReference type="SUPFAM" id="SSF100950">
    <property type="entry name" value="NagB/RpiA/CoA transferase-like"/>
    <property type="match status" value="1"/>
</dbReference>
<dbReference type="EMBL" id="GL983119">
    <property type="protein sequence ID" value="EGR34437.1"/>
    <property type="molecule type" value="Genomic_DNA"/>
</dbReference>
<keyword evidence="4" id="KW-1185">Reference proteome</keyword>
<name>G0QK21_ICHMU</name>
<protein>
    <recommendedName>
        <fullName evidence="2">N-acetylglucosaminylphosphatidylinositol deacetylase</fullName>
        <ecNumber evidence="2">3.5.1.89</ecNumber>
    </recommendedName>
</protein>
<dbReference type="EC" id="3.5.1.89" evidence="2"/>
<dbReference type="Gene3D" id="3.40.50.1360">
    <property type="match status" value="1"/>
</dbReference>
<dbReference type="PANTHER" id="PTHR42892:SF1">
    <property type="entry name" value="GLUCOSAMINE-6-PHOSPHATE ISOMERASE"/>
    <property type="match status" value="1"/>
</dbReference>
<evidence type="ECO:0000313" key="3">
    <source>
        <dbReference type="EMBL" id="EGR34437.1"/>
    </source>
</evidence>
<dbReference type="Proteomes" id="UP000008983">
    <property type="component" value="Unassembled WGS sequence"/>
</dbReference>
<dbReference type="NCBIfam" id="NF002557">
    <property type="entry name" value="PRK02122.1"/>
    <property type="match status" value="1"/>
</dbReference>
<dbReference type="GO" id="GO:0000225">
    <property type="term" value="F:N-acetylglucosaminylphosphatidylinositol deacetylase activity"/>
    <property type="evidence" value="ECO:0007669"/>
    <property type="project" value="UniProtKB-EC"/>
</dbReference>
<comment type="similarity">
    <text evidence="1">Belongs to the PIGL family.</text>
</comment>